<dbReference type="AlphaFoldDB" id="A0A8H5ADS5"/>
<proteinExistence type="predicted"/>
<comment type="caution">
    <text evidence="1">The sequence shown here is derived from an EMBL/GenBank/DDBJ whole genome shotgun (WGS) entry which is preliminary data.</text>
</comment>
<protein>
    <submittedName>
        <fullName evidence="1">Uncharacterized protein</fullName>
    </submittedName>
</protein>
<dbReference type="EMBL" id="JAAFOW010001050">
    <property type="protein sequence ID" value="KAF5262622.1"/>
    <property type="molecule type" value="Genomic_DNA"/>
</dbReference>
<sequence length="297" mass="34439">MVRGCWLVGTQPYVDLDHTIFKTFGRLVILHMLVLEFVMSRKSVEGDKRSALGKKGYHCRKAMSKVWVQQILRKLPVEYYEYGEWPLRFINSLNYSFDDEDQVWKPFFLSNESPYTLGQLVAHTKTICAPEQARWYLQSEQTYAGRHFFQDIDLGDTRDVNCKDNFLPTSGCILNSHTKSKNMKAPKHAKEKRKGGELKYQPDYENLHPNPLHLSLPVIRTCDTRAAALNEKGDYIAENKYRGKATAWNSEDAVMGRRKNGEDQTANKKVISSSNKDWGENRNGFEDYKQQLQWLSL</sequence>
<evidence type="ECO:0000313" key="2">
    <source>
        <dbReference type="Proteomes" id="UP000558688"/>
    </source>
</evidence>
<evidence type="ECO:0000313" key="1">
    <source>
        <dbReference type="EMBL" id="KAF5262622.1"/>
    </source>
</evidence>
<reference evidence="1" key="1">
    <citation type="submission" date="2020-02" db="EMBL/GenBank/DDBJ databases">
        <title>Identification and distribution of gene clusters putatively required for synthesis of sphingolipid metabolism inhibitors in phylogenetically diverse species of the filamentous fungus Fusarium.</title>
        <authorList>
            <person name="Kim H.-S."/>
            <person name="Busman M."/>
            <person name="Brown D.W."/>
            <person name="Divon H."/>
            <person name="Uhlig S."/>
            <person name="Proctor R.H."/>
        </authorList>
    </citation>
    <scope>NUCLEOTIDE SEQUENCE [LARGE SCALE GENOMIC DNA]</scope>
    <source>
        <strain evidence="1">NRRL 39464</strain>
    </source>
</reference>
<dbReference type="Proteomes" id="UP000558688">
    <property type="component" value="Unassembled WGS sequence"/>
</dbReference>
<name>A0A8H5ADS5_FUSOX</name>
<organism evidence="1 2">
    <name type="scientific">Fusarium oxysporum</name>
    <name type="common">Fusarium vascular wilt</name>
    <dbReference type="NCBI Taxonomy" id="5507"/>
    <lineage>
        <taxon>Eukaryota</taxon>
        <taxon>Fungi</taxon>
        <taxon>Dikarya</taxon>
        <taxon>Ascomycota</taxon>
        <taxon>Pezizomycotina</taxon>
        <taxon>Sordariomycetes</taxon>
        <taxon>Hypocreomycetidae</taxon>
        <taxon>Hypocreales</taxon>
        <taxon>Nectriaceae</taxon>
        <taxon>Fusarium</taxon>
        <taxon>Fusarium oxysporum species complex</taxon>
    </lineage>
</organism>
<gene>
    <name evidence="1" type="ORF">FOXYS1_6644</name>
</gene>
<accession>A0A8H5ADS5</accession>